<dbReference type="InterPro" id="IPR000868">
    <property type="entry name" value="Isochorismatase-like_dom"/>
</dbReference>
<evidence type="ECO:0000256" key="8">
    <source>
        <dbReference type="ARBA" id="ARBA00072277"/>
    </source>
</evidence>
<evidence type="ECO:0000313" key="11">
    <source>
        <dbReference type="Proteomes" id="UP000187181"/>
    </source>
</evidence>
<evidence type="ECO:0000313" key="10">
    <source>
        <dbReference type="EMBL" id="SIT86327.1"/>
    </source>
</evidence>
<evidence type="ECO:0000256" key="1">
    <source>
        <dbReference type="ARBA" id="ARBA00006336"/>
    </source>
</evidence>
<gene>
    <name evidence="10" type="ORF">SAMN05444128_1705</name>
</gene>
<dbReference type="NCBIfam" id="NF008623">
    <property type="entry name" value="PRK11609.1"/>
    <property type="match status" value="1"/>
</dbReference>
<dbReference type="STRING" id="1317125.SAMN05444128_1705"/>
<dbReference type="EC" id="3.5.1.19" evidence="6"/>
<dbReference type="Pfam" id="PF00857">
    <property type="entry name" value="Isochorismatase"/>
    <property type="match status" value="1"/>
</dbReference>
<dbReference type="GO" id="GO:0046872">
    <property type="term" value="F:metal ion binding"/>
    <property type="evidence" value="ECO:0007669"/>
    <property type="project" value="UniProtKB-KW"/>
</dbReference>
<evidence type="ECO:0000256" key="7">
    <source>
        <dbReference type="ARBA" id="ARBA00043224"/>
    </source>
</evidence>
<organism evidence="10 11">
    <name type="scientific">Pontibacter indicus</name>
    <dbReference type="NCBI Taxonomy" id="1317125"/>
    <lineage>
        <taxon>Bacteria</taxon>
        <taxon>Pseudomonadati</taxon>
        <taxon>Bacteroidota</taxon>
        <taxon>Cytophagia</taxon>
        <taxon>Cytophagales</taxon>
        <taxon>Hymenobacteraceae</taxon>
        <taxon>Pontibacter</taxon>
    </lineage>
</organism>
<dbReference type="InterPro" id="IPR036380">
    <property type="entry name" value="Isochorismatase-like_sf"/>
</dbReference>
<evidence type="ECO:0000256" key="4">
    <source>
        <dbReference type="ARBA" id="ARBA00022801"/>
    </source>
</evidence>
<accession>A0A1R3X5W2</accession>
<keyword evidence="4" id="KW-0378">Hydrolase</keyword>
<reference evidence="11" key="1">
    <citation type="submission" date="2017-01" db="EMBL/GenBank/DDBJ databases">
        <authorList>
            <person name="Varghese N."/>
            <person name="Submissions S."/>
        </authorList>
    </citation>
    <scope>NUCLEOTIDE SEQUENCE [LARGE SCALE GENOMIC DNA]</scope>
    <source>
        <strain evidence="11">LP100</strain>
    </source>
</reference>
<sequence>MKALLLIDIQNDFLPGGALAVAEGDQIIPIVNQLHDHLDLVVATQDWHPADHKSFASNHEGKNPFETTELLGLPQVLWPDHCLQGTSGADFSSELESRRIEAIFRKGTNPEIDSYSGFYDNGRLKSTGLADYLRGKGVTQIYLAGLAADYCVYYSAKDALDEGFETFVLEDAVRAISPEGYETARKDILERGGKIIQSSDLFLR</sequence>
<dbReference type="RefSeq" id="WP_076667452.1">
    <property type="nucleotide sequence ID" value="NZ_FTPP01000001.1"/>
</dbReference>
<dbReference type="OrthoDB" id="9791276at2"/>
<dbReference type="CDD" id="cd01011">
    <property type="entry name" value="nicotinamidase"/>
    <property type="match status" value="1"/>
</dbReference>
<evidence type="ECO:0000256" key="6">
    <source>
        <dbReference type="ARBA" id="ARBA00039017"/>
    </source>
</evidence>
<comment type="pathway">
    <text evidence="5">Cofactor biosynthesis; nicotinate biosynthesis; nicotinate from nicotinamide: step 1/1.</text>
</comment>
<dbReference type="GO" id="GO:0019363">
    <property type="term" value="P:pyridine nucleotide biosynthetic process"/>
    <property type="evidence" value="ECO:0007669"/>
    <property type="project" value="UniProtKB-KW"/>
</dbReference>
<protein>
    <recommendedName>
        <fullName evidence="8">Nicotinamidase</fullName>
        <ecNumber evidence="6">3.5.1.19</ecNumber>
    </recommendedName>
    <alternativeName>
        <fullName evidence="7">Nicotinamide deamidase</fullName>
    </alternativeName>
</protein>
<dbReference type="FunFam" id="3.40.50.850:FF:000006">
    <property type="entry name" value="Bifunctional pyrazinamidase/nicotinamidase"/>
    <property type="match status" value="1"/>
</dbReference>
<dbReference type="PANTHER" id="PTHR11080:SF2">
    <property type="entry name" value="LD05707P"/>
    <property type="match status" value="1"/>
</dbReference>
<comment type="similarity">
    <text evidence="1">Belongs to the isochorismatase family.</text>
</comment>
<dbReference type="Proteomes" id="UP000187181">
    <property type="component" value="Unassembled WGS sequence"/>
</dbReference>
<proteinExistence type="inferred from homology"/>
<evidence type="ECO:0000256" key="5">
    <source>
        <dbReference type="ARBA" id="ARBA00037900"/>
    </source>
</evidence>
<evidence type="ECO:0000256" key="2">
    <source>
        <dbReference type="ARBA" id="ARBA00022642"/>
    </source>
</evidence>
<keyword evidence="11" id="KW-1185">Reference proteome</keyword>
<keyword evidence="3" id="KW-0479">Metal-binding</keyword>
<dbReference type="AlphaFoldDB" id="A0A1R3X5W2"/>
<dbReference type="GO" id="GO:0008936">
    <property type="term" value="F:nicotinamidase activity"/>
    <property type="evidence" value="ECO:0007669"/>
    <property type="project" value="UniProtKB-EC"/>
</dbReference>
<evidence type="ECO:0000259" key="9">
    <source>
        <dbReference type="Pfam" id="PF00857"/>
    </source>
</evidence>
<evidence type="ECO:0000256" key="3">
    <source>
        <dbReference type="ARBA" id="ARBA00022723"/>
    </source>
</evidence>
<dbReference type="InterPro" id="IPR052347">
    <property type="entry name" value="Isochorismatase_Nicotinamidase"/>
</dbReference>
<feature type="domain" description="Isochorismatase-like" evidence="9">
    <location>
        <begin position="3"/>
        <end position="198"/>
    </location>
</feature>
<keyword evidence="2" id="KW-0662">Pyridine nucleotide biosynthesis</keyword>
<name>A0A1R3X5W2_9BACT</name>
<dbReference type="SUPFAM" id="SSF52499">
    <property type="entry name" value="Isochorismatase-like hydrolases"/>
    <property type="match status" value="1"/>
</dbReference>
<dbReference type="EMBL" id="FTPP01000001">
    <property type="protein sequence ID" value="SIT86327.1"/>
    <property type="molecule type" value="Genomic_DNA"/>
</dbReference>
<dbReference type="Gene3D" id="3.40.50.850">
    <property type="entry name" value="Isochorismatase-like"/>
    <property type="match status" value="1"/>
</dbReference>
<dbReference type="PANTHER" id="PTHR11080">
    <property type="entry name" value="PYRAZINAMIDASE/NICOTINAMIDASE"/>
    <property type="match status" value="1"/>
</dbReference>